<dbReference type="STRING" id="516051.VC82_477"/>
<reference evidence="2 3" key="1">
    <citation type="submission" date="2015-03" db="EMBL/GenBank/DDBJ databases">
        <title>Complete genome sequence of Muricauda lutaonensis CC-HSB-11T, isolated from a coastal hot spring.</title>
        <authorList>
            <person name="Kim K.M."/>
        </authorList>
    </citation>
    <scope>NUCLEOTIDE SEQUENCE [LARGE SCALE GENOMIC DNA]</scope>
    <source>
        <strain evidence="2 3">CC-HSB-11</strain>
    </source>
</reference>
<accession>A0A0D5YQN6</accession>
<evidence type="ECO:0000313" key="3">
    <source>
        <dbReference type="Proteomes" id="UP000032726"/>
    </source>
</evidence>
<dbReference type="Proteomes" id="UP000032726">
    <property type="component" value="Chromosome"/>
</dbReference>
<gene>
    <name evidence="2" type="ORF">VC82_477</name>
</gene>
<dbReference type="HOGENOM" id="CLU_139117_0_0_10"/>
<dbReference type="PROSITE" id="PS51257">
    <property type="entry name" value="PROKAR_LIPOPROTEIN"/>
    <property type="match status" value="1"/>
</dbReference>
<keyword evidence="3" id="KW-1185">Reference proteome</keyword>
<evidence type="ECO:0000256" key="1">
    <source>
        <dbReference type="SAM" id="SignalP"/>
    </source>
</evidence>
<evidence type="ECO:0000313" key="2">
    <source>
        <dbReference type="EMBL" id="AKA34156.1"/>
    </source>
</evidence>
<sequence length="161" mass="18796">MKRRQIYFILVLIACNFTLGYAQNPFEVIEEPLPYSKKASSFTINIIGYNEDFVINEWQKYITDFSGLTYVTAVNKGVVEMESSGVVFPLLNDNKVNLYTRFAPNKTLTGVLLTVWVQKSDGTFFSSESSKKEAERIKDWLFEFQDKIRLLNTRIKYQQRF</sequence>
<evidence type="ECO:0008006" key="4">
    <source>
        <dbReference type="Google" id="ProtNLM"/>
    </source>
</evidence>
<dbReference type="RefSeq" id="WP_045800959.1">
    <property type="nucleotide sequence ID" value="NZ_CP011071.1"/>
</dbReference>
<proteinExistence type="predicted"/>
<organism evidence="2 3">
    <name type="scientific">Flagellimonas lutaonensis</name>
    <dbReference type="NCBI Taxonomy" id="516051"/>
    <lineage>
        <taxon>Bacteria</taxon>
        <taxon>Pseudomonadati</taxon>
        <taxon>Bacteroidota</taxon>
        <taxon>Flavobacteriia</taxon>
        <taxon>Flavobacteriales</taxon>
        <taxon>Flavobacteriaceae</taxon>
        <taxon>Flagellimonas</taxon>
    </lineage>
</organism>
<dbReference type="OrthoDB" id="1435953at2"/>
<dbReference type="KEGG" id="mlt:VC82_477"/>
<feature type="chain" id="PRO_5002300049" description="DUF4468 domain-containing protein" evidence="1">
    <location>
        <begin position="23"/>
        <end position="161"/>
    </location>
</feature>
<name>A0A0D5YQN6_9FLAO</name>
<keyword evidence="1" id="KW-0732">Signal</keyword>
<dbReference type="EMBL" id="CP011071">
    <property type="protein sequence ID" value="AKA34156.1"/>
    <property type="molecule type" value="Genomic_DNA"/>
</dbReference>
<feature type="signal peptide" evidence="1">
    <location>
        <begin position="1"/>
        <end position="22"/>
    </location>
</feature>
<protein>
    <recommendedName>
        <fullName evidence="4">DUF4468 domain-containing protein</fullName>
    </recommendedName>
</protein>
<dbReference type="AlphaFoldDB" id="A0A0D5YQN6"/>